<evidence type="ECO:0000313" key="1">
    <source>
        <dbReference type="EMBL" id="GMG75476.1"/>
    </source>
</evidence>
<comment type="caution">
    <text evidence="1">The sequence shown here is derived from an EMBL/GenBank/DDBJ whole genome shotgun (WGS) entry which is preliminary data.</text>
</comment>
<accession>A0AAX6BNT8</accession>
<name>A0AAX6BNT8_PRIMG</name>
<dbReference type="Proteomes" id="UP001165240">
    <property type="component" value="Unassembled WGS sequence"/>
</dbReference>
<sequence length="61" mass="7022">MLTKTGEWTEVINGKEVKVKEYVGEKAIVKTYGEPNIKAWAKKLIQVYEDMKAGRYDKEEG</sequence>
<dbReference type="AlphaFoldDB" id="A0AAX6BNT8"/>
<dbReference type="EMBL" id="BSYK01000001">
    <property type="protein sequence ID" value="GMG75476.1"/>
    <property type="molecule type" value="Genomic_DNA"/>
</dbReference>
<evidence type="ECO:0000313" key="2">
    <source>
        <dbReference type="Proteomes" id="UP001165240"/>
    </source>
</evidence>
<organism evidence="1 2">
    <name type="scientific">Priestia megaterium</name>
    <name type="common">Bacillus megaterium</name>
    <dbReference type="NCBI Taxonomy" id="1404"/>
    <lineage>
        <taxon>Bacteria</taxon>
        <taxon>Bacillati</taxon>
        <taxon>Bacillota</taxon>
        <taxon>Bacilli</taxon>
        <taxon>Bacillales</taxon>
        <taxon>Bacillaceae</taxon>
        <taxon>Priestia</taxon>
    </lineage>
</organism>
<gene>
    <name evidence="1" type="ORF">ShirakiTB12_39440</name>
</gene>
<proteinExistence type="predicted"/>
<dbReference type="RefSeq" id="WP_310876540.1">
    <property type="nucleotide sequence ID" value="NZ_BSYK01000001.1"/>
</dbReference>
<reference evidence="1" key="1">
    <citation type="journal article" date="2024" name="Appl Microbiol">
        <title>Effect of kuratsuki Bacillus and Priestia on Taste of Sake.</title>
        <authorList>
            <person name="Kobayashi K."/>
            <person name="Nishida H."/>
        </authorList>
    </citation>
    <scope>NUCLEOTIDE SEQUENCE</scope>
    <source>
        <strain evidence="1">B-12</strain>
    </source>
</reference>
<protein>
    <submittedName>
        <fullName evidence="1">Uncharacterized protein</fullName>
    </submittedName>
</protein>